<evidence type="ECO:0000256" key="2">
    <source>
        <dbReference type="ARBA" id="ARBA00009437"/>
    </source>
</evidence>
<comment type="similarity">
    <text evidence="2">Belongs to the LysR transcriptional regulatory family.</text>
</comment>
<keyword evidence="3" id="KW-0805">Transcription regulation</keyword>
<dbReference type="InterPro" id="IPR058163">
    <property type="entry name" value="LysR-type_TF_proteobact-type"/>
</dbReference>
<evidence type="ECO:0000256" key="3">
    <source>
        <dbReference type="ARBA" id="ARBA00023015"/>
    </source>
</evidence>
<dbReference type="Proteomes" id="UP000528734">
    <property type="component" value="Unassembled WGS sequence"/>
</dbReference>
<dbReference type="InterPro" id="IPR036390">
    <property type="entry name" value="WH_DNA-bd_sf"/>
</dbReference>
<accession>A0A7Y4HAK5</accession>
<dbReference type="Pfam" id="PF03466">
    <property type="entry name" value="LysR_substrate"/>
    <property type="match status" value="1"/>
</dbReference>
<dbReference type="Gene3D" id="1.10.10.10">
    <property type="entry name" value="Winged helix-like DNA-binding domain superfamily/Winged helix DNA-binding domain"/>
    <property type="match status" value="1"/>
</dbReference>
<organism evidence="7 8">
    <name type="scientific">Bradyrhizobium archetypum</name>
    <dbReference type="NCBI Taxonomy" id="2721160"/>
    <lineage>
        <taxon>Bacteria</taxon>
        <taxon>Pseudomonadati</taxon>
        <taxon>Pseudomonadota</taxon>
        <taxon>Alphaproteobacteria</taxon>
        <taxon>Hyphomicrobiales</taxon>
        <taxon>Nitrobacteraceae</taxon>
        <taxon>Bradyrhizobium</taxon>
    </lineage>
</organism>
<dbReference type="AlphaFoldDB" id="A0A7Y4HAK5"/>
<keyword evidence="8" id="KW-1185">Reference proteome</keyword>
<dbReference type="InterPro" id="IPR036388">
    <property type="entry name" value="WH-like_DNA-bd_sf"/>
</dbReference>
<dbReference type="GO" id="GO:0043565">
    <property type="term" value="F:sequence-specific DNA binding"/>
    <property type="evidence" value="ECO:0007669"/>
    <property type="project" value="TreeGrafter"/>
</dbReference>
<dbReference type="Gene3D" id="3.40.190.290">
    <property type="match status" value="1"/>
</dbReference>
<sequence>MPRFDTNRAAEMEVFVRVVDLGGFTAAAREFKLTPSGVSKLVSRLEARLSTRLINRSTRKLQLTPEGQAFYDRAMRILADMDEAEREASAGACPRGHLRVNSNVPFGMRHMMPLAPLFLAQNPEVTLDIMLSDTVIDLLEERADIAIRVGPLRESSLVARKLGTSRMAVVASPDYLARHAAPRSPGDLARHKGIGWTFSRIVEGWPFRKGSGIESLSPPPVARASDGEAARLLALGGAGLARLALFHIGPDIEAGRLVPVLEDFNPGDCEDVHAVYLGQGGPLPARVRAFIDFLGSHIRIDSVSLVRDRRGKWKVAVTNTRGRPQGA</sequence>
<gene>
    <name evidence="7" type="ORF">HCN50_30260</name>
</gene>
<dbReference type="SUPFAM" id="SSF46785">
    <property type="entry name" value="Winged helix' DNA-binding domain"/>
    <property type="match status" value="1"/>
</dbReference>
<dbReference type="InterPro" id="IPR000847">
    <property type="entry name" value="LysR_HTH_N"/>
</dbReference>
<proteinExistence type="inferred from homology"/>
<evidence type="ECO:0000256" key="4">
    <source>
        <dbReference type="ARBA" id="ARBA00023125"/>
    </source>
</evidence>
<dbReference type="GO" id="GO:0003700">
    <property type="term" value="F:DNA-binding transcription factor activity"/>
    <property type="evidence" value="ECO:0007669"/>
    <property type="project" value="InterPro"/>
</dbReference>
<keyword evidence="5" id="KW-0804">Transcription</keyword>
<dbReference type="InterPro" id="IPR005119">
    <property type="entry name" value="LysR_subst-bd"/>
</dbReference>
<dbReference type="EMBL" id="JAAVLW010000012">
    <property type="protein sequence ID" value="NOJ50468.1"/>
    <property type="molecule type" value="Genomic_DNA"/>
</dbReference>
<evidence type="ECO:0000256" key="1">
    <source>
        <dbReference type="ARBA" id="ARBA00003502"/>
    </source>
</evidence>
<dbReference type="SUPFAM" id="SSF53850">
    <property type="entry name" value="Periplasmic binding protein-like II"/>
    <property type="match status" value="1"/>
</dbReference>
<evidence type="ECO:0000313" key="8">
    <source>
        <dbReference type="Proteomes" id="UP000528734"/>
    </source>
</evidence>
<evidence type="ECO:0000313" key="7">
    <source>
        <dbReference type="EMBL" id="NOJ50468.1"/>
    </source>
</evidence>
<dbReference type="GO" id="GO:0006351">
    <property type="term" value="P:DNA-templated transcription"/>
    <property type="evidence" value="ECO:0007669"/>
    <property type="project" value="TreeGrafter"/>
</dbReference>
<dbReference type="Pfam" id="PF00126">
    <property type="entry name" value="HTH_1"/>
    <property type="match status" value="1"/>
</dbReference>
<dbReference type="PROSITE" id="PS50931">
    <property type="entry name" value="HTH_LYSR"/>
    <property type="match status" value="1"/>
</dbReference>
<dbReference type="PANTHER" id="PTHR30537">
    <property type="entry name" value="HTH-TYPE TRANSCRIPTIONAL REGULATOR"/>
    <property type="match status" value="1"/>
</dbReference>
<keyword evidence="4" id="KW-0238">DNA-binding</keyword>
<evidence type="ECO:0000259" key="6">
    <source>
        <dbReference type="PROSITE" id="PS50931"/>
    </source>
</evidence>
<dbReference type="PANTHER" id="PTHR30537:SF71">
    <property type="entry name" value="TRANSCRIPTIONAL REGULATORY PROTEIN"/>
    <property type="match status" value="1"/>
</dbReference>
<comment type="function">
    <text evidence="1">NodD regulates the expression of the nodABCFE genes which encode other nodulation proteins. NodD is also a negative regulator of its own expression. Binds flavonoids as inducers.</text>
</comment>
<dbReference type="FunFam" id="1.10.10.10:FF:000001">
    <property type="entry name" value="LysR family transcriptional regulator"/>
    <property type="match status" value="1"/>
</dbReference>
<name>A0A7Y4HAK5_9BRAD</name>
<feature type="domain" description="HTH lysR-type" evidence="6">
    <location>
        <begin position="12"/>
        <end position="64"/>
    </location>
</feature>
<protein>
    <submittedName>
        <fullName evidence="7">LysR family transcriptional regulator</fullName>
    </submittedName>
</protein>
<reference evidence="7 8" key="1">
    <citation type="submission" date="2020-03" db="EMBL/GenBank/DDBJ databases">
        <title>Bradyrhizobium diversity isolated from nodules of Muelleranthus trifoliolatus.</title>
        <authorList>
            <person name="Klepa M."/>
            <person name="Helene L."/>
            <person name="Hungria M."/>
        </authorList>
    </citation>
    <scope>NUCLEOTIDE SEQUENCE [LARGE SCALE GENOMIC DNA]</scope>
    <source>
        <strain evidence="7 8">WSM 1744</strain>
    </source>
</reference>
<dbReference type="RefSeq" id="WP_171713519.1">
    <property type="nucleotide sequence ID" value="NZ_JAAVLW010000012.1"/>
</dbReference>
<comment type="caution">
    <text evidence="7">The sequence shown here is derived from an EMBL/GenBank/DDBJ whole genome shotgun (WGS) entry which is preliminary data.</text>
</comment>
<evidence type="ECO:0000256" key="5">
    <source>
        <dbReference type="ARBA" id="ARBA00023163"/>
    </source>
</evidence>